<accession>A0ABQ2ESC9</accession>
<gene>
    <name evidence="2" type="ORF">GCM10008955_14930</name>
</gene>
<dbReference type="Pfam" id="PF04350">
    <property type="entry name" value="PilO"/>
    <property type="match status" value="1"/>
</dbReference>
<evidence type="ECO:0000313" key="3">
    <source>
        <dbReference type="Proteomes" id="UP000647587"/>
    </source>
</evidence>
<organism evidence="2 3">
    <name type="scientific">Deinococcus malanensis</name>
    <dbReference type="NCBI Taxonomy" id="1706855"/>
    <lineage>
        <taxon>Bacteria</taxon>
        <taxon>Thermotogati</taxon>
        <taxon>Deinococcota</taxon>
        <taxon>Deinococci</taxon>
        <taxon>Deinococcales</taxon>
        <taxon>Deinococcaceae</taxon>
        <taxon>Deinococcus</taxon>
    </lineage>
</organism>
<dbReference type="InterPro" id="IPR007445">
    <property type="entry name" value="PilO"/>
</dbReference>
<evidence type="ECO:0000256" key="1">
    <source>
        <dbReference type="SAM" id="MobiDB-lite"/>
    </source>
</evidence>
<feature type="compositionally biased region" description="Pro residues" evidence="1">
    <location>
        <begin position="198"/>
        <end position="211"/>
    </location>
</feature>
<dbReference type="Proteomes" id="UP000647587">
    <property type="component" value="Unassembled WGS sequence"/>
</dbReference>
<protein>
    <recommendedName>
        <fullName evidence="4">Pilus assembly protein PilO</fullName>
    </recommendedName>
</protein>
<dbReference type="RefSeq" id="WP_189006084.1">
    <property type="nucleotide sequence ID" value="NZ_BMPP01000005.1"/>
</dbReference>
<keyword evidence="3" id="KW-1185">Reference proteome</keyword>
<feature type="compositionally biased region" description="Low complexity" evidence="1">
    <location>
        <begin position="188"/>
        <end position="197"/>
    </location>
</feature>
<comment type="caution">
    <text evidence="2">The sequence shown here is derived from an EMBL/GenBank/DDBJ whole genome shotgun (WGS) entry which is preliminary data.</text>
</comment>
<dbReference type="InterPro" id="IPR014717">
    <property type="entry name" value="Transl_elong_EF1B/ribsomal_bS6"/>
</dbReference>
<dbReference type="PANTHER" id="PTHR39555:SF1">
    <property type="entry name" value="TYPE IV PILUS INNER MEMBRANE COMPONENT PILO"/>
    <property type="match status" value="1"/>
</dbReference>
<reference evidence="3" key="1">
    <citation type="journal article" date="2019" name="Int. J. Syst. Evol. Microbiol.">
        <title>The Global Catalogue of Microorganisms (GCM) 10K type strain sequencing project: providing services to taxonomists for standard genome sequencing and annotation.</title>
        <authorList>
            <consortium name="The Broad Institute Genomics Platform"/>
            <consortium name="The Broad Institute Genome Sequencing Center for Infectious Disease"/>
            <person name="Wu L."/>
            <person name="Ma J."/>
        </authorList>
    </citation>
    <scope>NUCLEOTIDE SEQUENCE [LARGE SCALE GENOMIC DNA]</scope>
    <source>
        <strain evidence="3">JCM 30331</strain>
    </source>
</reference>
<feature type="region of interest" description="Disordered" evidence="1">
    <location>
        <begin position="184"/>
        <end position="221"/>
    </location>
</feature>
<proteinExistence type="predicted"/>
<dbReference type="EMBL" id="BMPP01000005">
    <property type="protein sequence ID" value="GGK22445.1"/>
    <property type="molecule type" value="Genomic_DNA"/>
</dbReference>
<dbReference type="Gene3D" id="3.30.70.60">
    <property type="match status" value="1"/>
</dbReference>
<sequence>MFSKLAPRNLFLIMLGLALAVIAMWYTFRFQPRQQEISLLRTDLDTAQTRVTQLRSASAQLPELRKTVERLKVEQAEFVRALPNTANFGTVLDEVRRTTAATGAEMSTFSVQSGNAAGLPAGVRPIGLNLSVSGTFAELFQTLRALETMGRFTNVNTVALQLPQADSFNPSLEGTMGLTVYTFDPTQATPGATGDTPGAPPAAPAPAPASPPAGGTSGGTQ</sequence>
<dbReference type="PANTHER" id="PTHR39555">
    <property type="entry name" value="FIMBRIAL ASSEMBLY PROTEIN PILO-LIKE PROTEIN-RELATED"/>
    <property type="match status" value="1"/>
</dbReference>
<evidence type="ECO:0000313" key="2">
    <source>
        <dbReference type="EMBL" id="GGK22445.1"/>
    </source>
</evidence>
<name>A0ABQ2ESC9_9DEIO</name>
<evidence type="ECO:0008006" key="4">
    <source>
        <dbReference type="Google" id="ProtNLM"/>
    </source>
</evidence>